<dbReference type="EMBL" id="LCAB01000009">
    <property type="protein sequence ID" value="KKR82808.1"/>
    <property type="molecule type" value="Genomic_DNA"/>
</dbReference>
<dbReference type="AlphaFoldDB" id="A0A0G0U127"/>
<protein>
    <submittedName>
        <fullName evidence="6">Plastocyanin</fullName>
    </submittedName>
</protein>
<dbReference type="GO" id="GO:0009055">
    <property type="term" value="F:electron transfer activity"/>
    <property type="evidence" value="ECO:0007669"/>
    <property type="project" value="InterPro"/>
</dbReference>
<dbReference type="PATRIC" id="fig|1618424.3.peg.803"/>
<keyword evidence="1" id="KW-0479">Metal-binding</keyword>
<keyword evidence="4" id="KW-0812">Transmembrane</keyword>
<evidence type="ECO:0000313" key="6">
    <source>
        <dbReference type="EMBL" id="KKR82808.1"/>
    </source>
</evidence>
<evidence type="ECO:0000256" key="2">
    <source>
        <dbReference type="ARBA" id="ARBA00023008"/>
    </source>
</evidence>
<dbReference type="PANTHER" id="PTHR36507:SF1">
    <property type="entry name" value="BLL1555 PROTEIN"/>
    <property type="match status" value="1"/>
</dbReference>
<sequence>MKAKRGCIFRGRVYHKSMNNKVMIGLIVIIILFAGSFFLLNKNNSTTPQSNSSQNTQVLPSPTNAQTTSGAEPQQTQNVVTYTVSGFSPATLTVKAGTTVTWVNKSGSNFSLNSNPHPVHTDYPPLNIGITGDGQSKSLTFDKLGTYGYHNHLNPSDTGEVIVQ</sequence>
<dbReference type="Gene3D" id="2.60.40.420">
    <property type="entry name" value="Cupredoxins - blue copper proteins"/>
    <property type="match status" value="1"/>
</dbReference>
<feature type="domain" description="Blue (type 1) copper" evidence="5">
    <location>
        <begin position="86"/>
        <end position="150"/>
    </location>
</feature>
<keyword evidence="4" id="KW-0472">Membrane</keyword>
<evidence type="ECO:0000256" key="1">
    <source>
        <dbReference type="ARBA" id="ARBA00022723"/>
    </source>
</evidence>
<dbReference type="InterPro" id="IPR000923">
    <property type="entry name" value="BlueCu_1"/>
</dbReference>
<feature type="region of interest" description="Disordered" evidence="3">
    <location>
        <begin position="46"/>
        <end position="76"/>
    </location>
</feature>
<dbReference type="GO" id="GO:0005507">
    <property type="term" value="F:copper ion binding"/>
    <property type="evidence" value="ECO:0007669"/>
    <property type="project" value="InterPro"/>
</dbReference>
<evidence type="ECO:0000313" key="7">
    <source>
        <dbReference type="Proteomes" id="UP000034601"/>
    </source>
</evidence>
<dbReference type="Pfam" id="PF00127">
    <property type="entry name" value="Copper-bind"/>
    <property type="match status" value="1"/>
</dbReference>
<name>A0A0G0U127_9BACT</name>
<feature type="compositionally biased region" description="Low complexity" evidence="3">
    <location>
        <begin position="46"/>
        <end position="57"/>
    </location>
</feature>
<gene>
    <name evidence="6" type="ORF">UU29_C0009G0079</name>
</gene>
<proteinExistence type="predicted"/>
<dbReference type="InterPro" id="IPR008972">
    <property type="entry name" value="Cupredoxin"/>
</dbReference>
<dbReference type="PANTHER" id="PTHR36507">
    <property type="entry name" value="BLL1555 PROTEIN"/>
    <property type="match status" value="1"/>
</dbReference>
<keyword evidence="4" id="KW-1133">Transmembrane helix</keyword>
<evidence type="ECO:0000259" key="5">
    <source>
        <dbReference type="Pfam" id="PF00127"/>
    </source>
</evidence>
<reference evidence="6 7" key="1">
    <citation type="journal article" date="2015" name="Nature">
        <title>rRNA introns, odd ribosomes, and small enigmatic genomes across a large radiation of phyla.</title>
        <authorList>
            <person name="Brown C.T."/>
            <person name="Hug L.A."/>
            <person name="Thomas B.C."/>
            <person name="Sharon I."/>
            <person name="Castelle C.J."/>
            <person name="Singh A."/>
            <person name="Wilkins M.J."/>
            <person name="Williams K.H."/>
            <person name="Banfield J.F."/>
        </authorList>
    </citation>
    <scope>NUCLEOTIDE SEQUENCE [LARGE SCALE GENOMIC DNA]</scope>
</reference>
<evidence type="ECO:0000256" key="3">
    <source>
        <dbReference type="SAM" id="MobiDB-lite"/>
    </source>
</evidence>
<accession>A0A0G0U127</accession>
<dbReference type="Proteomes" id="UP000034601">
    <property type="component" value="Unassembled WGS sequence"/>
</dbReference>
<dbReference type="SUPFAM" id="SSF49503">
    <property type="entry name" value="Cupredoxins"/>
    <property type="match status" value="1"/>
</dbReference>
<evidence type="ECO:0000256" key="4">
    <source>
        <dbReference type="SAM" id="Phobius"/>
    </source>
</evidence>
<dbReference type="InterPro" id="IPR052721">
    <property type="entry name" value="ET_Amicyanin"/>
</dbReference>
<comment type="caution">
    <text evidence="6">The sequence shown here is derived from an EMBL/GenBank/DDBJ whole genome shotgun (WGS) entry which is preliminary data.</text>
</comment>
<feature type="transmembrane region" description="Helical" evidence="4">
    <location>
        <begin position="21"/>
        <end position="40"/>
    </location>
</feature>
<keyword evidence="2" id="KW-0186">Copper</keyword>
<feature type="compositionally biased region" description="Polar residues" evidence="3">
    <location>
        <begin position="58"/>
        <end position="76"/>
    </location>
</feature>
<organism evidence="6 7">
    <name type="scientific">Candidatus Daviesbacteria bacterium GW2011_GWA2_40_9</name>
    <dbReference type="NCBI Taxonomy" id="1618424"/>
    <lineage>
        <taxon>Bacteria</taxon>
        <taxon>Candidatus Daviesiibacteriota</taxon>
    </lineage>
</organism>